<dbReference type="STRING" id="486041.B0CQC4"/>
<dbReference type="FunCoup" id="B0CQC4">
    <property type="interactions" value="289"/>
</dbReference>
<gene>
    <name evidence="5" type="ORF">LACBIDRAFT_302005</name>
</gene>
<dbReference type="Gene3D" id="3.40.50.12780">
    <property type="entry name" value="N-terminal domain of ligase-like"/>
    <property type="match status" value="1"/>
</dbReference>
<evidence type="ECO:0000259" key="3">
    <source>
        <dbReference type="Pfam" id="PF00501"/>
    </source>
</evidence>
<dbReference type="EMBL" id="DS547091">
    <property type="protein sequence ID" value="EDR15530.1"/>
    <property type="molecule type" value="Genomic_DNA"/>
</dbReference>
<dbReference type="RefSeq" id="XP_001873738.1">
    <property type="nucleotide sequence ID" value="XM_001873703.1"/>
</dbReference>
<evidence type="ECO:0000313" key="6">
    <source>
        <dbReference type="Proteomes" id="UP000001194"/>
    </source>
</evidence>
<dbReference type="InterPro" id="IPR000873">
    <property type="entry name" value="AMP-dep_synth/lig_dom"/>
</dbReference>
<reference evidence="5 6" key="1">
    <citation type="journal article" date="2008" name="Nature">
        <title>The genome of Laccaria bicolor provides insights into mycorrhizal symbiosis.</title>
        <authorList>
            <person name="Martin F."/>
            <person name="Aerts A."/>
            <person name="Ahren D."/>
            <person name="Brun A."/>
            <person name="Danchin E.G.J."/>
            <person name="Duchaussoy F."/>
            <person name="Gibon J."/>
            <person name="Kohler A."/>
            <person name="Lindquist E."/>
            <person name="Pereda V."/>
            <person name="Salamov A."/>
            <person name="Shapiro H.J."/>
            <person name="Wuyts J."/>
            <person name="Blaudez D."/>
            <person name="Buee M."/>
            <person name="Brokstein P."/>
            <person name="Canbaeck B."/>
            <person name="Cohen D."/>
            <person name="Courty P.E."/>
            <person name="Coutinho P.M."/>
            <person name="Delaruelle C."/>
            <person name="Detter J.C."/>
            <person name="Deveau A."/>
            <person name="DiFazio S."/>
            <person name="Duplessis S."/>
            <person name="Fraissinet-Tachet L."/>
            <person name="Lucic E."/>
            <person name="Frey-Klett P."/>
            <person name="Fourrey C."/>
            <person name="Feussner I."/>
            <person name="Gay G."/>
            <person name="Grimwood J."/>
            <person name="Hoegger P.J."/>
            <person name="Jain P."/>
            <person name="Kilaru S."/>
            <person name="Labbe J."/>
            <person name="Lin Y.C."/>
            <person name="Legue V."/>
            <person name="Le Tacon F."/>
            <person name="Marmeisse R."/>
            <person name="Melayah D."/>
            <person name="Montanini B."/>
            <person name="Muratet M."/>
            <person name="Nehls U."/>
            <person name="Niculita-Hirzel H."/>
            <person name="Oudot-Le Secq M.P."/>
            <person name="Peter M."/>
            <person name="Quesneville H."/>
            <person name="Rajashekar B."/>
            <person name="Reich M."/>
            <person name="Rouhier N."/>
            <person name="Schmutz J."/>
            <person name="Yin T."/>
            <person name="Chalot M."/>
            <person name="Henrissat B."/>
            <person name="Kuees U."/>
            <person name="Lucas S."/>
            <person name="Van de Peer Y."/>
            <person name="Podila G.K."/>
            <person name="Polle A."/>
            <person name="Pukkila P.J."/>
            <person name="Richardson P.M."/>
            <person name="Rouze P."/>
            <person name="Sanders I.R."/>
            <person name="Stajich J.E."/>
            <person name="Tunlid A."/>
            <person name="Tuskan G."/>
            <person name="Grigoriev I.V."/>
        </authorList>
    </citation>
    <scope>NUCLEOTIDE SEQUENCE [LARGE SCALE GENOMIC DNA]</scope>
    <source>
        <strain evidence="6">S238N-H82 / ATCC MYA-4686</strain>
    </source>
</reference>
<dbReference type="HOGENOM" id="CLU_000022_59_2_1"/>
<evidence type="ECO:0000259" key="4">
    <source>
        <dbReference type="Pfam" id="PF13193"/>
    </source>
</evidence>
<dbReference type="GO" id="GO:0016405">
    <property type="term" value="F:CoA-ligase activity"/>
    <property type="evidence" value="ECO:0007669"/>
    <property type="project" value="TreeGrafter"/>
</dbReference>
<dbReference type="OrthoDB" id="1898221at2759"/>
<proteinExistence type="inferred from homology"/>
<organism evidence="6">
    <name type="scientific">Laccaria bicolor (strain S238N-H82 / ATCC MYA-4686)</name>
    <name type="common">Bicoloured deceiver</name>
    <name type="synonym">Laccaria laccata var. bicolor</name>
    <dbReference type="NCBI Taxonomy" id="486041"/>
    <lineage>
        <taxon>Eukaryota</taxon>
        <taxon>Fungi</taxon>
        <taxon>Dikarya</taxon>
        <taxon>Basidiomycota</taxon>
        <taxon>Agaricomycotina</taxon>
        <taxon>Agaricomycetes</taxon>
        <taxon>Agaricomycetidae</taxon>
        <taxon>Agaricales</taxon>
        <taxon>Agaricineae</taxon>
        <taxon>Hydnangiaceae</taxon>
        <taxon>Laccaria</taxon>
    </lineage>
</organism>
<dbReference type="Proteomes" id="UP000001194">
    <property type="component" value="Unassembled WGS sequence"/>
</dbReference>
<protein>
    <submittedName>
        <fullName evidence="5">Acyl-CoA synthetase</fullName>
    </submittedName>
</protein>
<evidence type="ECO:0000256" key="2">
    <source>
        <dbReference type="ARBA" id="ARBA00022598"/>
    </source>
</evidence>
<dbReference type="CDD" id="cd05911">
    <property type="entry name" value="Firefly_Luc_like"/>
    <property type="match status" value="1"/>
</dbReference>
<dbReference type="InterPro" id="IPR045851">
    <property type="entry name" value="AMP-bd_C_sf"/>
</dbReference>
<dbReference type="KEGG" id="lbc:LACBIDRAFT_302005"/>
<evidence type="ECO:0000313" key="5">
    <source>
        <dbReference type="EMBL" id="EDR15530.1"/>
    </source>
</evidence>
<dbReference type="GeneID" id="6069144"/>
<dbReference type="PANTHER" id="PTHR24096">
    <property type="entry name" value="LONG-CHAIN-FATTY-ACID--COA LIGASE"/>
    <property type="match status" value="1"/>
</dbReference>
<dbReference type="InterPro" id="IPR025110">
    <property type="entry name" value="AMP-bd_C"/>
</dbReference>
<feature type="domain" description="AMP-dependent synthetase/ligase" evidence="3">
    <location>
        <begin position="94"/>
        <end position="453"/>
    </location>
</feature>
<dbReference type="AlphaFoldDB" id="B0CQC4"/>
<dbReference type="SUPFAM" id="SSF56801">
    <property type="entry name" value="Acetyl-CoA synthetase-like"/>
    <property type="match status" value="1"/>
</dbReference>
<keyword evidence="6" id="KW-1185">Reference proteome</keyword>
<dbReference type="Pfam" id="PF13193">
    <property type="entry name" value="AMP-binding_C"/>
    <property type="match status" value="1"/>
</dbReference>
<dbReference type="SMR" id="B0CQC4"/>
<accession>B0CQC4</accession>
<sequence>MAKPRSPRIYKSLIPAVPVIRQSIFTFLFEHGYYAWPSSVPALVDATDGRTITRGQLKDYALRLAWGLRNDLRLPSTPSSTSDTTSQLSCSTHLARGDTVMIMSPNTLSWPVALFGCVAAGLRITFASCTTTARELSWQWIDSKARCIILAPHLVQVAKDMFKLVGVSDDEADRRIWILEDETILTSNHRTVTGNYLGTLLYGGILSGEELFSGRDADETVYICYSSGTTTSHKNVASVLGMTNAVWRGCETDSDVYLAVLPVYHMFGMLCNSSVSAFVPTTASSGLAMLLHYPLMRGRALVMLNGGFEPDRFCKAIEDYKVTTLMLVPPILLTLSTHAAVDKYDLRTLTNVASGAAPLSLALANKFLGRLKSRGVNVHLLQGCGSTETTCPAQIVAPEDSTRKFGSVGQLLPNIEARIMRETDGLTGETIDVEEGQPGELWLRGPTITKGYLNNPSANESSFTVDGWYKTGDILRRDQDGYFYIVDRKKEMIKYKGYQVAPAELEAILMENTEVADVGVIGIMNKYSGDELPRAYVTPSNPAVLALEESKRAFEMRIKHWIEGQVSQYKYLRGGVVAVNDVPKSPTGKILRKDLREWARIEQERGRKANMARL</sequence>
<comment type="similarity">
    <text evidence="1">Belongs to the ATP-dependent AMP-binding enzyme family.</text>
</comment>
<dbReference type="Pfam" id="PF00501">
    <property type="entry name" value="AMP-binding"/>
    <property type="match status" value="1"/>
</dbReference>
<evidence type="ECO:0000256" key="1">
    <source>
        <dbReference type="ARBA" id="ARBA00006432"/>
    </source>
</evidence>
<dbReference type="InterPro" id="IPR042099">
    <property type="entry name" value="ANL_N_sf"/>
</dbReference>
<dbReference type="InParanoid" id="B0CQC4"/>
<dbReference type="Gene3D" id="3.30.300.30">
    <property type="match status" value="1"/>
</dbReference>
<keyword evidence="2" id="KW-0436">Ligase</keyword>
<dbReference type="PANTHER" id="PTHR24096:SF149">
    <property type="entry name" value="AMP-BINDING DOMAIN-CONTAINING PROTEIN-RELATED"/>
    <property type="match status" value="1"/>
</dbReference>
<name>B0CQC4_LACBS</name>
<feature type="domain" description="AMP-binding enzyme C-terminal" evidence="4">
    <location>
        <begin position="504"/>
        <end position="589"/>
    </location>
</feature>